<keyword evidence="5" id="KW-0732">Signal</keyword>
<evidence type="ECO:0000259" key="6">
    <source>
        <dbReference type="PROSITE" id="PS01031"/>
    </source>
</evidence>
<proteinExistence type="inferred from homology"/>
<feature type="domain" description="SHSP" evidence="6">
    <location>
        <begin position="152"/>
        <end position="266"/>
    </location>
</feature>
<dbReference type="GO" id="GO:0042026">
    <property type="term" value="P:protein refolding"/>
    <property type="evidence" value="ECO:0007669"/>
    <property type="project" value="TreeGrafter"/>
</dbReference>
<keyword evidence="8" id="KW-1185">Reference proteome</keyword>
<accession>A0AAX7VT31</accession>
<evidence type="ECO:0000256" key="3">
    <source>
        <dbReference type="RuleBase" id="RU003616"/>
    </source>
</evidence>
<dbReference type="InterPro" id="IPR008978">
    <property type="entry name" value="HSP20-like_chaperone"/>
</dbReference>
<dbReference type="Pfam" id="PF00011">
    <property type="entry name" value="HSP20"/>
    <property type="match status" value="1"/>
</dbReference>
<evidence type="ECO:0000256" key="1">
    <source>
        <dbReference type="ARBA" id="ARBA00023016"/>
    </source>
</evidence>
<dbReference type="SUPFAM" id="SSF49764">
    <property type="entry name" value="HSP20-like chaperones"/>
    <property type="match status" value="1"/>
</dbReference>
<feature type="region of interest" description="Disordered" evidence="4">
    <location>
        <begin position="244"/>
        <end position="280"/>
    </location>
</feature>
<dbReference type="PANTHER" id="PTHR45640">
    <property type="entry name" value="HEAT SHOCK PROTEIN HSP-12.2-RELATED"/>
    <property type="match status" value="1"/>
</dbReference>
<evidence type="ECO:0000256" key="2">
    <source>
        <dbReference type="PROSITE-ProRule" id="PRU00285"/>
    </source>
</evidence>
<evidence type="ECO:0000313" key="7">
    <source>
        <dbReference type="Ensembl" id="ENSACLP00000079041.1"/>
    </source>
</evidence>
<dbReference type="Ensembl" id="ENSACLT00000046615.1">
    <property type="protein sequence ID" value="ENSACLP00000079041.1"/>
    <property type="gene ID" value="ENSACLG00000038678.1"/>
</dbReference>
<dbReference type="GO" id="GO:0005634">
    <property type="term" value="C:nucleus"/>
    <property type="evidence" value="ECO:0007669"/>
    <property type="project" value="TreeGrafter"/>
</dbReference>
<dbReference type="CDD" id="cd06481">
    <property type="entry name" value="ACD_HspB9_like"/>
    <property type="match status" value="1"/>
</dbReference>
<dbReference type="InterPro" id="IPR002068">
    <property type="entry name" value="A-crystallin/Hsp20_dom"/>
</dbReference>
<sequence length="339" mass="38385">MPTHLSFVLFLLQDSVMVFIQQVNAHTHTHRNVAGTFHGWVHVGGGQRIKTAGRTAIRQTDLRLKQLVTNQHHHLHLQDNRMLCPSVIQMSPATMTPFLDLHWPVRSLWPETRPLFYHIEREMIRHMQEMKQSIEFMERLHQKIFEEIDQTSSCTGVFKPIAFQELGRDGTTFALSLDTKEFSPEELSVKQVGRKLRVSGRTEKKQEDGKGCYTYKCQEFRQEFDLPDGVDPEAVTCSLLGGQLQIQPRPSPPPPPALEQRGAAPPPQRAPPQRKTEASQQSLVCSFTGTFFTVCNKLSSLAFSDDSSPTREQRSASVSLVQLYLPDGGDMELIPPPPH</sequence>
<organism evidence="7 8">
    <name type="scientific">Astatotilapia calliptera</name>
    <name type="common">Eastern happy</name>
    <name type="synonym">Chromis callipterus</name>
    <dbReference type="NCBI Taxonomy" id="8154"/>
    <lineage>
        <taxon>Eukaryota</taxon>
        <taxon>Metazoa</taxon>
        <taxon>Chordata</taxon>
        <taxon>Craniata</taxon>
        <taxon>Vertebrata</taxon>
        <taxon>Euteleostomi</taxon>
        <taxon>Actinopterygii</taxon>
        <taxon>Neopterygii</taxon>
        <taxon>Teleostei</taxon>
        <taxon>Neoteleostei</taxon>
        <taxon>Acanthomorphata</taxon>
        <taxon>Ovalentaria</taxon>
        <taxon>Cichlomorphae</taxon>
        <taxon>Cichliformes</taxon>
        <taxon>Cichlidae</taxon>
        <taxon>African cichlids</taxon>
        <taxon>Pseudocrenilabrinae</taxon>
        <taxon>Haplochromini</taxon>
        <taxon>Astatotilapia</taxon>
    </lineage>
</organism>
<feature type="signal peptide" evidence="5">
    <location>
        <begin position="1"/>
        <end position="25"/>
    </location>
</feature>
<keyword evidence="1" id="KW-0346">Stress response</keyword>
<dbReference type="PROSITE" id="PS01031">
    <property type="entry name" value="SHSP"/>
    <property type="match status" value="1"/>
</dbReference>
<dbReference type="GO" id="GO:0009408">
    <property type="term" value="P:response to heat"/>
    <property type="evidence" value="ECO:0007669"/>
    <property type="project" value="TreeGrafter"/>
</dbReference>
<feature type="chain" id="PRO_5044281084" description="SHSP domain-containing protein" evidence="5">
    <location>
        <begin position="26"/>
        <end position="339"/>
    </location>
</feature>
<dbReference type="GO" id="GO:0005737">
    <property type="term" value="C:cytoplasm"/>
    <property type="evidence" value="ECO:0007669"/>
    <property type="project" value="TreeGrafter"/>
</dbReference>
<name>A0AAX7VT31_ASTCA</name>
<dbReference type="PANTHER" id="PTHR45640:SF2">
    <property type="entry name" value="HEAT SHOCK PROTEIN BETA-11-RELATED"/>
    <property type="match status" value="1"/>
</dbReference>
<dbReference type="GeneTree" id="ENSGT00670000098179"/>
<evidence type="ECO:0000256" key="5">
    <source>
        <dbReference type="SAM" id="SignalP"/>
    </source>
</evidence>
<dbReference type="AlphaFoldDB" id="A0AAX7VT31"/>
<dbReference type="InterPro" id="IPR001436">
    <property type="entry name" value="Alpha-crystallin/sHSP_animal"/>
</dbReference>
<reference evidence="7" key="4">
    <citation type="submission" date="2025-09" db="UniProtKB">
        <authorList>
            <consortium name="Ensembl"/>
        </authorList>
    </citation>
    <scope>IDENTIFICATION</scope>
</reference>
<reference evidence="7" key="3">
    <citation type="submission" date="2025-08" db="UniProtKB">
        <authorList>
            <consortium name="Ensembl"/>
        </authorList>
    </citation>
    <scope>IDENTIFICATION</scope>
</reference>
<reference evidence="8" key="2">
    <citation type="submission" date="2023-03" db="EMBL/GenBank/DDBJ databases">
        <authorList>
            <consortium name="Wellcome Sanger Institute Data Sharing"/>
        </authorList>
    </citation>
    <scope>NUCLEOTIDE SEQUENCE [LARGE SCALE GENOMIC DNA]</scope>
</reference>
<reference evidence="7 8" key="1">
    <citation type="submission" date="2018-05" db="EMBL/GenBank/DDBJ databases">
        <authorList>
            <person name="Datahose"/>
        </authorList>
    </citation>
    <scope>NUCLEOTIDE SEQUENCE</scope>
</reference>
<evidence type="ECO:0000313" key="8">
    <source>
        <dbReference type="Proteomes" id="UP000265100"/>
    </source>
</evidence>
<evidence type="ECO:0000256" key="4">
    <source>
        <dbReference type="SAM" id="MobiDB-lite"/>
    </source>
</evidence>
<comment type="similarity">
    <text evidence="2 3">Belongs to the small heat shock protein (HSP20) family.</text>
</comment>
<dbReference type="Proteomes" id="UP000265100">
    <property type="component" value="Chromosome 10"/>
</dbReference>
<dbReference type="GO" id="GO:0051082">
    <property type="term" value="F:unfolded protein binding"/>
    <property type="evidence" value="ECO:0007669"/>
    <property type="project" value="TreeGrafter"/>
</dbReference>
<dbReference type="Gene3D" id="2.60.40.790">
    <property type="match status" value="1"/>
</dbReference>
<protein>
    <recommendedName>
        <fullName evidence="6">SHSP domain-containing protein</fullName>
    </recommendedName>
</protein>